<proteinExistence type="predicted"/>
<name>A0AAD8UZ44_9PEZI</name>
<protein>
    <submittedName>
        <fullName evidence="2">Uncharacterized protein</fullName>
    </submittedName>
</protein>
<evidence type="ECO:0000313" key="3">
    <source>
        <dbReference type="Proteomes" id="UP001230504"/>
    </source>
</evidence>
<feature type="transmembrane region" description="Helical" evidence="1">
    <location>
        <begin position="12"/>
        <end position="31"/>
    </location>
</feature>
<dbReference type="AlphaFoldDB" id="A0AAD8UZ44"/>
<accession>A0AAD8UZ44</accession>
<dbReference type="EMBL" id="JAHLJV010000096">
    <property type="protein sequence ID" value="KAK1573252.1"/>
    <property type="molecule type" value="Genomic_DNA"/>
</dbReference>
<sequence>MARTSIFRLGSAFNAALLTCIILKHISLALVRSAARHVCMVFLMPIMILHDETFSPPFTAFAAYSRAMEYGMGQIPPGRGIVAGISSAVSL</sequence>
<comment type="caution">
    <text evidence="2">The sequence shown here is derived from an EMBL/GenBank/DDBJ whole genome shotgun (WGS) entry which is preliminary data.</text>
</comment>
<evidence type="ECO:0000313" key="2">
    <source>
        <dbReference type="EMBL" id="KAK1573252.1"/>
    </source>
</evidence>
<dbReference type="RefSeq" id="XP_060408899.1">
    <property type="nucleotide sequence ID" value="XM_060564220.1"/>
</dbReference>
<evidence type="ECO:0000256" key="1">
    <source>
        <dbReference type="SAM" id="Phobius"/>
    </source>
</evidence>
<organism evidence="2 3">
    <name type="scientific">Colletotrichum navitas</name>
    <dbReference type="NCBI Taxonomy" id="681940"/>
    <lineage>
        <taxon>Eukaryota</taxon>
        <taxon>Fungi</taxon>
        <taxon>Dikarya</taxon>
        <taxon>Ascomycota</taxon>
        <taxon>Pezizomycotina</taxon>
        <taxon>Sordariomycetes</taxon>
        <taxon>Hypocreomycetidae</taxon>
        <taxon>Glomerellales</taxon>
        <taxon>Glomerellaceae</taxon>
        <taxon>Colletotrichum</taxon>
        <taxon>Colletotrichum graminicola species complex</taxon>
    </lineage>
</organism>
<reference evidence="2" key="1">
    <citation type="submission" date="2021-06" db="EMBL/GenBank/DDBJ databases">
        <title>Comparative genomics, transcriptomics and evolutionary studies reveal genomic signatures of adaptation to plant cell wall in hemibiotrophic fungi.</title>
        <authorList>
            <consortium name="DOE Joint Genome Institute"/>
            <person name="Baroncelli R."/>
            <person name="Diaz J.F."/>
            <person name="Benocci T."/>
            <person name="Peng M."/>
            <person name="Battaglia E."/>
            <person name="Haridas S."/>
            <person name="Andreopoulos W."/>
            <person name="Labutti K."/>
            <person name="Pangilinan J."/>
            <person name="Floch G.L."/>
            <person name="Makela M.R."/>
            <person name="Henrissat B."/>
            <person name="Grigoriev I.V."/>
            <person name="Crouch J.A."/>
            <person name="De Vries R.P."/>
            <person name="Sukno S.A."/>
            <person name="Thon M.R."/>
        </authorList>
    </citation>
    <scope>NUCLEOTIDE SEQUENCE</scope>
    <source>
        <strain evidence="2">CBS 125086</strain>
    </source>
</reference>
<keyword evidence="3" id="KW-1185">Reference proteome</keyword>
<gene>
    <name evidence="2" type="ORF">LY79DRAFT_673766</name>
</gene>
<dbReference type="GeneID" id="85448460"/>
<keyword evidence="1" id="KW-1133">Transmembrane helix</keyword>
<keyword evidence="1" id="KW-0472">Membrane</keyword>
<dbReference type="Proteomes" id="UP001230504">
    <property type="component" value="Unassembled WGS sequence"/>
</dbReference>
<keyword evidence="1" id="KW-0812">Transmembrane</keyword>